<gene>
    <name evidence="1" type="ORF">I4F81_010036</name>
</gene>
<dbReference type="EMBL" id="CM020620">
    <property type="protein sequence ID" value="KAK1867529.1"/>
    <property type="molecule type" value="Genomic_DNA"/>
</dbReference>
<name>A0ACC3CB63_PYRYE</name>
<evidence type="ECO:0000313" key="1">
    <source>
        <dbReference type="EMBL" id="KAK1867529.1"/>
    </source>
</evidence>
<protein>
    <submittedName>
        <fullName evidence="1">Uncharacterized protein</fullName>
    </submittedName>
</protein>
<keyword evidence="2" id="KW-1185">Reference proteome</keyword>
<sequence>MHGRVPHPRGQERGGNPPRVCMYCTVHRRGGGLVERQGGWSPPLAEGLHGPRRCSSCWEPFAPRRWDAVEGRLASDDPTRPPRAGRQLAAAGAARSARRSRLQLQQPVGAKLARICARAHICRAAGGLRAALWRAREPGRERGGAVGDQRADQPPRWAAGFLPPRPSGWQAAACRGWWEGCGSAPRPRTDGTPPLGRAPSPPVARPWGLGGGSLRPHVARRGTRAAAHPSRPLHGWSKALGGDRGGGGQQQQRAPTHAHRFLLPRRLSIHPSGPSFPPRGRHPVGCSCCHPLAALLTRSSRGRCPSPAARTRHTRPLSHGSGRQVGPKRRTPNQTPRTTMAFASAWTPAPTAGRTAWTAGAARVGRARPSPAAAAAAGTAAAPTMRFGVDMDKYARMAGGTPAADKYASMGARSSGLDKYSRMTGFSPASMSAGSQLAAGTWAQYLSKLVALRQAPQGRGAAAVTGVRARDGPKADAYVAERVRSQYKRQANPAGVYDPSCTEGSAKGHAEASRKDALSTAFRANHRSSAQKLGDFFETRRRALTVAGDCTYEAYLVGRFPAAAAAVVLGAAEAGRTCVRYGVPATPAEAYMVRCVDGAMKRRAVPYGVYEPSCSDGGTKGEADAKRVQALAAKFRSAALPAGAAAQAKYDSAAYARQHFGHGCSYEDNLFGAYPAVAAAMRPSTARY</sequence>
<accession>A0ACC3CB63</accession>
<organism evidence="1 2">
    <name type="scientific">Pyropia yezoensis</name>
    <name type="common">Susabi-nori</name>
    <name type="synonym">Porphyra yezoensis</name>
    <dbReference type="NCBI Taxonomy" id="2788"/>
    <lineage>
        <taxon>Eukaryota</taxon>
        <taxon>Rhodophyta</taxon>
        <taxon>Bangiophyceae</taxon>
        <taxon>Bangiales</taxon>
        <taxon>Bangiaceae</taxon>
        <taxon>Pyropia</taxon>
    </lineage>
</organism>
<comment type="caution">
    <text evidence="1">The sequence shown here is derived from an EMBL/GenBank/DDBJ whole genome shotgun (WGS) entry which is preliminary data.</text>
</comment>
<evidence type="ECO:0000313" key="2">
    <source>
        <dbReference type="Proteomes" id="UP000798662"/>
    </source>
</evidence>
<reference evidence="1" key="1">
    <citation type="submission" date="2019-11" db="EMBL/GenBank/DDBJ databases">
        <title>Nori genome reveals adaptations in red seaweeds to the harsh intertidal environment.</title>
        <authorList>
            <person name="Wang D."/>
            <person name="Mao Y."/>
        </authorList>
    </citation>
    <scope>NUCLEOTIDE SEQUENCE</scope>
    <source>
        <tissue evidence="1">Gametophyte</tissue>
    </source>
</reference>
<dbReference type="Proteomes" id="UP000798662">
    <property type="component" value="Chromosome 3"/>
</dbReference>
<proteinExistence type="predicted"/>